<name>A0AAW2CD37_9ROSI</name>
<dbReference type="AlphaFoldDB" id="A0AAW2CD37"/>
<evidence type="ECO:0000313" key="2">
    <source>
        <dbReference type="Proteomes" id="UP001459277"/>
    </source>
</evidence>
<organism evidence="1 2">
    <name type="scientific">Lithocarpus litseifolius</name>
    <dbReference type="NCBI Taxonomy" id="425828"/>
    <lineage>
        <taxon>Eukaryota</taxon>
        <taxon>Viridiplantae</taxon>
        <taxon>Streptophyta</taxon>
        <taxon>Embryophyta</taxon>
        <taxon>Tracheophyta</taxon>
        <taxon>Spermatophyta</taxon>
        <taxon>Magnoliopsida</taxon>
        <taxon>eudicotyledons</taxon>
        <taxon>Gunneridae</taxon>
        <taxon>Pentapetalae</taxon>
        <taxon>rosids</taxon>
        <taxon>fabids</taxon>
        <taxon>Fagales</taxon>
        <taxon>Fagaceae</taxon>
        <taxon>Lithocarpus</taxon>
    </lineage>
</organism>
<proteinExistence type="predicted"/>
<comment type="caution">
    <text evidence="1">The sequence shown here is derived from an EMBL/GenBank/DDBJ whole genome shotgun (WGS) entry which is preliminary data.</text>
</comment>
<sequence>MYRSIEVLDSPPLSFARVDNDETIKHRILQAAPRKLSATYGRLSFQLAQNLQSRRERVIRDRQKAKYAIAKYMTRLIKSAAALHIILTYYYNEFHFRICDEEDVEVIEVLHSLYPLHRPVVAHCLTDSLSQSIIQSNLEMGMAVVCIRVIG</sequence>
<protein>
    <submittedName>
        <fullName evidence="1">Uncharacterized protein</fullName>
    </submittedName>
</protein>
<dbReference type="Proteomes" id="UP001459277">
    <property type="component" value="Unassembled WGS sequence"/>
</dbReference>
<accession>A0AAW2CD37</accession>
<evidence type="ECO:0000313" key="1">
    <source>
        <dbReference type="EMBL" id="KAK9996170.1"/>
    </source>
</evidence>
<keyword evidence="2" id="KW-1185">Reference proteome</keyword>
<gene>
    <name evidence="1" type="ORF">SO802_020856</name>
</gene>
<reference evidence="1 2" key="1">
    <citation type="submission" date="2024-01" db="EMBL/GenBank/DDBJ databases">
        <title>A telomere-to-telomere, gap-free genome of sweet tea (Lithocarpus litseifolius).</title>
        <authorList>
            <person name="Zhou J."/>
        </authorList>
    </citation>
    <scope>NUCLEOTIDE SEQUENCE [LARGE SCALE GENOMIC DNA]</scope>
    <source>
        <strain evidence="1">Zhou-2022a</strain>
        <tissue evidence="1">Leaf</tissue>
    </source>
</reference>
<dbReference type="EMBL" id="JAZDWU010000007">
    <property type="protein sequence ID" value="KAK9996170.1"/>
    <property type="molecule type" value="Genomic_DNA"/>
</dbReference>